<organism evidence="1 2">
    <name type="scientific">Clunio marinus</name>
    <dbReference type="NCBI Taxonomy" id="568069"/>
    <lineage>
        <taxon>Eukaryota</taxon>
        <taxon>Metazoa</taxon>
        <taxon>Ecdysozoa</taxon>
        <taxon>Arthropoda</taxon>
        <taxon>Hexapoda</taxon>
        <taxon>Insecta</taxon>
        <taxon>Pterygota</taxon>
        <taxon>Neoptera</taxon>
        <taxon>Endopterygota</taxon>
        <taxon>Diptera</taxon>
        <taxon>Nematocera</taxon>
        <taxon>Chironomoidea</taxon>
        <taxon>Chironomidae</taxon>
        <taxon>Clunio</taxon>
    </lineage>
</organism>
<dbReference type="Proteomes" id="UP000183832">
    <property type="component" value="Unassembled WGS sequence"/>
</dbReference>
<accession>A0A1J1HUV2</accession>
<reference evidence="1 2" key="1">
    <citation type="submission" date="2015-04" db="EMBL/GenBank/DDBJ databases">
        <authorList>
            <person name="Syromyatnikov M.Y."/>
            <person name="Popov V.N."/>
        </authorList>
    </citation>
    <scope>NUCLEOTIDE SEQUENCE [LARGE SCALE GENOMIC DNA]</scope>
</reference>
<evidence type="ECO:0000313" key="1">
    <source>
        <dbReference type="EMBL" id="CRK91781.1"/>
    </source>
</evidence>
<evidence type="ECO:0000313" key="2">
    <source>
        <dbReference type="Proteomes" id="UP000183832"/>
    </source>
</evidence>
<proteinExistence type="predicted"/>
<keyword evidence="2" id="KW-1185">Reference proteome</keyword>
<gene>
    <name evidence="1" type="ORF">CLUMA_CG005413</name>
</gene>
<dbReference type="EMBL" id="CVRI01000021">
    <property type="protein sequence ID" value="CRK91781.1"/>
    <property type="molecule type" value="Genomic_DNA"/>
</dbReference>
<protein>
    <submittedName>
        <fullName evidence="1">CLUMA_CG005413, isoform A</fullName>
    </submittedName>
</protein>
<dbReference type="AlphaFoldDB" id="A0A1J1HUV2"/>
<name>A0A1J1HUV2_9DIPT</name>
<sequence length="59" mass="6864">MGLSLFKELKRHMDGSAGNKNKCFMGKMSTKRQRKLFCMTSSVLLLLTQVWMRSRHDSL</sequence>